<dbReference type="InterPro" id="IPR024072">
    <property type="entry name" value="DHFR-like_dom_sf"/>
</dbReference>
<dbReference type="STRING" id="31958.SD37_39495"/>
<dbReference type="Gene3D" id="3.40.430.10">
    <property type="entry name" value="Dihydrofolate Reductase, subunit A"/>
    <property type="match status" value="1"/>
</dbReference>
<evidence type="ECO:0000313" key="2">
    <source>
        <dbReference type="EMBL" id="ANN21077.1"/>
    </source>
</evidence>
<dbReference type="PANTHER" id="PTHR38011:SF12">
    <property type="entry name" value="BIFUNCTIONAL DEAMINASE-REDUCTASE DOMAIN PROTEIN"/>
    <property type="match status" value="1"/>
</dbReference>
<keyword evidence="3" id="KW-1185">Reference proteome</keyword>
<dbReference type="Proteomes" id="UP000093695">
    <property type="component" value="Chromosome"/>
</dbReference>
<dbReference type="InterPro" id="IPR002734">
    <property type="entry name" value="RibDG_C"/>
</dbReference>
<dbReference type="SUPFAM" id="SSF53597">
    <property type="entry name" value="Dihydrofolate reductase-like"/>
    <property type="match status" value="1"/>
</dbReference>
<dbReference type="GO" id="GO:0009231">
    <property type="term" value="P:riboflavin biosynthetic process"/>
    <property type="evidence" value="ECO:0007669"/>
    <property type="project" value="InterPro"/>
</dbReference>
<accession>A0A193C9C0</accession>
<reference evidence="2 3" key="1">
    <citation type="journal article" date="2015" name="Genome Announc.">
        <title>Draft Genome Sequence of Norvancomycin-Producing Strain Amycolatopsis orientalis CPCC200066.</title>
        <authorList>
            <person name="Lei X."/>
            <person name="Yuan F."/>
            <person name="Shi Y."/>
            <person name="Li X."/>
            <person name="Wang L."/>
            <person name="Hong B."/>
        </authorList>
    </citation>
    <scope>NUCLEOTIDE SEQUENCE [LARGE SCALE GENOMIC DNA]</scope>
    <source>
        <strain evidence="2 3">B-37</strain>
    </source>
</reference>
<dbReference type="eggNOG" id="COG0262">
    <property type="taxonomic scope" value="Bacteria"/>
</dbReference>
<evidence type="ECO:0000259" key="1">
    <source>
        <dbReference type="Pfam" id="PF01872"/>
    </source>
</evidence>
<dbReference type="RefSeq" id="WP_044855186.1">
    <property type="nucleotide sequence ID" value="NZ_CP016174.1"/>
</dbReference>
<dbReference type="AlphaFoldDB" id="A0A193C9C0"/>
<organism evidence="2 3">
    <name type="scientific">Amycolatopsis orientalis</name>
    <name type="common">Nocardia orientalis</name>
    <dbReference type="NCBI Taxonomy" id="31958"/>
    <lineage>
        <taxon>Bacteria</taxon>
        <taxon>Bacillati</taxon>
        <taxon>Actinomycetota</taxon>
        <taxon>Actinomycetes</taxon>
        <taxon>Pseudonocardiales</taxon>
        <taxon>Pseudonocardiaceae</taxon>
        <taxon>Amycolatopsis</taxon>
    </lineage>
</organism>
<proteinExistence type="predicted"/>
<dbReference type="Pfam" id="PF01872">
    <property type="entry name" value="RibD_C"/>
    <property type="match status" value="1"/>
</dbReference>
<dbReference type="PANTHER" id="PTHR38011">
    <property type="entry name" value="DIHYDROFOLATE REDUCTASE FAMILY PROTEIN (AFU_ORTHOLOGUE AFUA_8G06820)"/>
    <property type="match status" value="1"/>
</dbReference>
<name>A0A193C9C0_AMYOR</name>
<feature type="domain" description="Bacterial bifunctional deaminase-reductase C-terminal" evidence="1">
    <location>
        <begin position="3"/>
        <end position="160"/>
    </location>
</feature>
<gene>
    <name evidence="2" type="ORF">SD37_39495</name>
</gene>
<dbReference type="InterPro" id="IPR050765">
    <property type="entry name" value="Riboflavin_Biosynth_HTPR"/>
</dbReference>
<dbReference type="KEGG" id="aori:SD37_39495"/>
<sequence>MSKVVLDVSMSLDGFTAGPNVRDEEPMGDGGERLHEWMAGDGADARAFEEVNAIVGATVIGRRTFDLGLGPWGGTPWPGVPGFVVTHRTRGDLLGDNGGKFVFDGLEASVRRAKEAAGDKDVLVMGADVAGQLLEADLLDEVHLHLAPVVLGQGTGLFAGRLGELIPVGEPVAGAATHLRYRVRRAAGRDA</sequence>
<protein>
    <submittedName>
        <fullName evidence="2">Deaminase</fullName>
    </submittedName>
</protein>
<dbReference type="GO" id="GO:0008703">
    <property type="term" value="F:5-amino-6-(5-phosphoribosylamino)uracil reductase activity"/>
    <property type="evidence" value="ECO:0007669"/>
    <property type="project" value="InterPro"/>
</dbReference>
<evidence type="ECO:0000313" key="3">
    <source>
        <dbReference type="Proteomes" id="UP000093695"/>
    </source>
</evidence>
<dbReference type="EMBL" id="CP016174">
    <property type="protein sequence ID" value="ANN21077.1"/>
    <property type="molecule type" value="Genomic_DNA"/>
</dbReference>